<evidence type="ECO:0000256" key="1">
    <source>
        <dbReference type="ARBA" id="ARBA00001947"/>
    </source>
</evidence>
<evidence type="ECO:0000256" key="4">
    <source>
        <dbReference type="ARBA" id="ARBA00022670"/>
    </source>
</evidence>
<comment type="subcellular location">
    <subcellularLocation>
        <location evidence="2">Cell membrane</location>
        <topology evidence="2">Single-pass type II membrane protein</topology>
    </subcellularLocation>
</comment>
<keyword evidence="4" id="KW-0645">Protease</keyword>
<evidence type="ECO:0000313" key="11">
    <source>
        <dbReference type="EMBL" id="KAJ6635091.1"/>
    </source>
</evidence>
<dbReference type="AlphaFoldDB" id="A0A9Q0MNN9"/>
<reference evidence="11" key="1">
    <citation type="submission" date="2022-07" db="EMBL/GenBank/DDBJ databases">
        <authorList>
            <person name="Trinca V."/>
            <person name="Uliana J.V.C."/>
            <person name="Torres T.T."/>
            <person name="Ward R.J."/>
            <person name="Monesi N."/>
        </authorList>
    </citation>
    <scope>NUCLEOTIDE SEQUENCE</scope>
    <source>
        <strain evidence="11">HSMRA1968</strain>
        <tissue evidence="11">Whole embryos</tissue>
    </source>
</reference>
<evidence type="ECO:0000256" key="6">
    <source>
        <dbReference type="ARBA" id="ARBA00022801"/>
    </source>
</evidence>
<evidence type="ECO:0000256" key="2">
    <source>
        <dbReference type="ARBA" id="ARBA00004401"/>
    </source>
</evidence>
<dbReference type="OrthoDB" id="6475849at2759"/>
<comment type="similarity">
    <text evidence="3">Belongs to the peptidase M13 family.</text>
</comment>
<keyword evidence="8" id="KW-0482">Metalloprotease</keyword>
<name>A0A9Q0MNN9_9DIPT</name>
<feature type="domain" description="Peptidase M13 C-terminal" evidence="9">
    <location>
        <begin position="266"/>
        <end position="461"/>
    </location>
</feature>
<dbReference type="PRINTS" id="PR00786">
    <property type="entry name" value="NEPRILYSIN"/>
</dbReference>
<dbReference type="GO" id="GO:0005886">
    <property type="term" value="C:plasma membrane"/>
    <property type="evidence" value="ECO:0007669"/>
    <property type="project" value="UniProtKB-SubCell"/>
</dbReference>
<evidence type="ECO:0000256" key="5">
    <source>
        <dbReference type="ARBA" id="ARBA00022723"/>
    </source>
</evidence>
<feature type="domain" description="Peptidase M13 N-terminal" evidence="10">
    <location>
        <begin position="39"/>
        <end position="208"/>
    </location>
</feature>
<evidence type="ECO:0000256" key="8">
    <source>
        <dbReference type="ARBA" id="ARBA00023049"/>
    </source>
</evidence>
<gene>
    <name evidence="11" type="primary">ECE</name>
    <name evidence="11" type="ORF">Bhyg_13674</name>
</gene>
<dbReference type="InterPro" id="IPR000718">
    <property type="entry name" value="Peptidase_M13"/>
</dbReference>
<dbReference type="EMBL" id="WJQU01000004">
    <property type="protein sequence ID" value="KAJ6635091.1"/>
    <property type="molecule type" value="Genomic_DNA"/>
</dbReference>
<sequence>INSEAENSTEKNENDPLSELLFINAVELQNQTDALIFPNSVDIWQKYLKILFGEIKEVQLDTKKEKLLTSKPDVVYLQNIVEYIYKLPALEMELYIWWNVVEELILHTTSDIRKLHSEYARKITKLEGGVSRSEYCTGCVNKLLGMAVSYSIAESDFVIYTRPKVVNMLNNIREAFNNLVRQTTWMDEGTKCSTLEKSLAMESLIGFPDWILEKGKLDRFYSGIQCNETTHLRNMMNVVQWKMDRKLRMFKTKDEFQWATAPTNVNAFHTFQSNAITVPIAILQYPFYDLGLEALNYGAIGTILGHELTHGFDDMGKQWWTNKTIHEYVNRTSCFINQYNGYYLPEISEYINGELTLGENIADNGGLREAFHAYQLYKDSFGKEPKLPGFEEYTHEQLLFISFGNLWCETQTMSSIRWAQQDTHSPGRIRLLGVLSNSPEFSDTFQCKRGSGMYPLKRCRIW</sequence>
<dbReference type="InterPro" id="IPR018497">
    <property type="entry name" value="Peptidase_M13_C"/>
</dbReference>
<evidence type="ECO:0000313" key="12">
    <source>
        <dbReference type="Proteomes" id="UP001151699"/>
    </source>
</evidence>
<dbReference type="CDD" id="cd08662">
    <property type="entry name" value="M13"/>
    <property type="match status" value="1"/>
</dbReference>
<dbReference type="GO" id="GO:0016485">
    <property type="term" value="P:protein processing"/>
    <property type="evidence" value="ECO:0007669"/>
    <property type="project" value="TreeGrafter"/>
</dbReference>
<feature type="non-terminal residue" evidence="11">
    <location>
        <position position="1"/>
    </location>
</feature>
<dbReference type="Proteomes" id="UP001151699">
    <property type="component" value="Chromosome C"/>
</dbReference>
<dbReference type="InterPro" id="IPR042089">
    <property type="entry name" value="Peptidase_M13_dom_2"/>
</dbReference>
<protein>
    <submittedName>
        <fullName evidence="11">Endothelin-converting enzyme like</fullName>
    </submittedName>
</protein>
<evidence type="ECO:0000259" key="10">
    <source>
        <dbReference type="Pfam" id="PF05649"/>
    </source>
</evidence>
<dbReference type="InterPro" id="IPR024079">
    <property type="entry name" value="MetalloPept_cat_dom_sf"/>
</dbReference>
<accession>A0A9Q0MNN9</accession>
<dbReference type="Gene3D" id="3.40.390.10">
    <property type="entry name" value="Collagenase (Catalytic Domain)"/>
    <property type="match status" value="1"/>
</dbReference>
<keyword evidence="5" id="KW-0479">Metal-binding</keyword>
<comment type="caution">
    <text evidence="11">The sequence shown here is derived from an EMBL/GenBank/DDBJ whole genome shotgun (WGS) entry which is preliminary data.</text>
</comment>
<dbReference type="PROSITE" id="PS51885">
    <property type="entry name" value="NEPRILYSIN"/>
    <property type="match status" value="1"/>
</dbReference>
<evidence type="ECO:0000259" key="9">
    <source>
        <dbReference type="Pfam" id="PF01431"/>
    </source>
</evidence>
<evidence type="ECO:0000256" key="7">
    <source>
        <dbReference type="ARBA" id="ARBA00022833"/>
    </source>
</evidence>
<keyword evidence="6" id="KW-0378">Hydrolase</keyword>
<dbReference type="Pfam" id="PF01431">
    <property type="entry name" value="Peptidase_M13"/>
    <property type="match status" value="1"/>
</dbReference>
<evidence type="ECO:0000256" key="3">
    <source>
        <dbReference type="ARBA" id="ARBA00007357"/>
    </source>
</evidence>
<dbReference type="SUPFAM" id="SSF55486">
    <property type="entry name" value="Metalloproteases ('zincins'), catalytic domain"/>
    <property type="match status" value="1"/>
</dbReference>
<dbReference type="GO" id="GO:0004222">
    <property type="term" value="F:metalloendopeptidase activity"/>
    <property type="evidence" value="ECO:0007669"/>
    <property type="project" value="InterPro"/>
</dbReference>
<dbReference type="InterPro" id="IPR008753">
    <property type="entry name" value="Peptidase_M13_N"/>
</dbReference>
<dbReference type="GO" id="GO:0046872">
    <property type="term" value="F:metal ion binding"/>
    <property type="evidence" value="ECO:0007669"/>
    <property type="project" value="UniProtKB-KW"/>
</dbReference>
<dbReference type="Pfam" id="PF05649">
    <property type="entry name" value="Peptidase_M13_N"/>
    <property type="match status" value="1"/>
</dbReference>
<organism evidence="11 12">
    <name type="scientific">Pseudolycoriella hygida</name>
    <dbReference type="NCBI Taxonomy" id="35572"/>
    <lineage>
        <taxon>Eukaryota</taxon>
        <taxon>Metazoa</taxon>
        <taxon>Ecdysozoa</taxon>
        <taxon>Arthropoda</taxon>
        <taxon>Hexapoda</taxon>
        <taxon>Insecta</taxon>
        <taxon>Pterygota</taxon>
        <taxon>Neoptera</taxon>
        <taxon>Endopterygota</taxon>
        <taxon>Diptera</taxon>
        <taxon>Nematocera</taxon>
        <taxon>Sciaroidea</taxon>
        <taxon>Sciaridae</taxon>
        <taxon>Pseudolycoriella</taxon>
    </lineage>
</organism>
<keyword evidence="7" id="KW-0862">Zinc</keyword>
<proteinExistence type="inferred from homology"/>
<dbReference type="PANTHER" id="PTHR11733:SF133">
    <property type="entry name" value="PHOSPHATE-REGULATING NEUTRAL ENDOPEPTIDASE PHEX"/>
    <property type="match status" value="1"/>
</dbReference>
<dbReference type="PANTHER" id="PTHR11733">
    <property type="entry name" value="ZINC METALLOPROTEASE FAMILY M13 NEPRILYSIN-RELATED"/>
    <property type="match status" value="1"/>
</dbReference>
<comment type="cofactor">
    <cofactor evidence="1">
        <name>Zn(2+)</name>
        <dbReference type="ChEBI" id="CHEBI:29105"/>
    </cofactor>
</comment>
<dbReference type="Gene3D" id="1.10.1380.10">
    <property type="entry name" value="Neutral endopeptidase , domain2"/>
    <property type="match status" value="1"/>
</dbReference>
<keyword evidence="12" id="KW-1185">Reference proteome</keyword>